<name>A0ABS8WIW9_DATST</name>
<accession>A0ABS8WIW9</accession>
<dbReference type="Proteomes" id="UP000823775">
    <property type="component" value="Unassembled WGS sequence"/>
</dbReference>
<evidence type="ECO:0000313" key="1">
    <source>
        <dbReference type="EMBL" id="MCE3050079.1"/>
    </source>
</evidence>
<keyword evidence="2" id="KW-1185">Reference proteome</keyword>
<proteinExistence type="predicted"/>
<sequence length="104" mass="11332">MDKIFSSLQKNAKIEDVSMNNYRWFSIIKNGRRFTSKISIDEDNLRWVCAALKHASMWGQGDTVGNGAGELNGKNNHITAPAPLSSLASTARKGGLANNILIPS</sequence>
<evidence type="ECO:0000313" key="2">
    <source>
        <dbReference type="Proteomes" id="UP000823775"/>
    </source>
</evidence>
<dbReference type="EMBL" id="JACEIK010007324">
    <property type="protein sequence ID" value="MCE3050079.1"/>
    <property type="molecule type" value="Genomic_DNA"/>
</dbReference>
<comment type="caution">
    <text evidence="1">The sequence shown here is derived from an EMBL/GenBank/DDBJ whole genome shotgun (WGS) entry which is preliminary data.</text>
</comment>
<reference evidence="1 2" key="1">
    <citation type="journal article" date="2021" name="BMC Genomics">
        <title>Datura genome reveals duplications of psychoactive alkaloid biosynthetic genes and high mutation rate following tissue culture.</title>
        <authorList>
            <person name="Rajewski A."/>
            <person name="Carter-House D."/>
            <person name="Stajich J."/>
            <person name="Litt A."/>
        </authorList>
    </citation>
    <scope>NUCLEOTIDE SEQUENCE [LARGE SCALE GENOMIC DNA]</scope>
    <source>
        <strain evidence="1">AR-01</strain>
    </source>
</reference>
<gene>
    <name evidence="1" type="ORF">HAX54_046439</name>
</gene>
<organism evidence="1 2">
    <name type="scientific">Datura stramonium</name>
    <name type="common">Jimsonweed</name>
    <name type="synonym">Common thornapple</name>
    <dbReference type="NCBI Taxonomy" id="4076"/>
    <lineage>
        <taxon>Eukaryota</taxon>
        <taxon>Viridiplantae</taxon>
        <taxon>Streptophyta</taxon>
        <taxon>Embryophyta</taxon>
        <taxon>Tracheophyta</taxon>
        <taxon>Spermatophyta</taxon>
        <taxon>Magnoliopsida</taxon>
        <taxon>eudicotyledons</taxon>
        <taxon>Gunneridae</taxon>
        <taxon>Pentapetalae</taxon>
        <taxon>asterids</taxon>
        <taxon>lamiids</taxon>
        <taxon>Solanales</taxon>
        <taxon>Solanaceae</taxon>
        <taxon>Solanoideae</taxon>
        <taxon>Datureae</taxon>
        <taxon>Datura</taxon>
    </lineage>
</organism>
<protein>
    <submittedName>
        <fullName evidence="1">Uncharacterized protein</fullName>
    </submittedName>
</protein>